<keyword evidence="2" id="KW-1185">Reference proteome</keyword>
<gene>
    <name evidence="1" type="ORF">BMMGA3_09715</name>
</gene>
<protein>
    <submittedName>
        <fullName evidence="1">Uncharacterized protein</fullName>
    </submittedName>
</protein>
<proteinExistence type="predicted"/>
<evidence type="ECO:0000313" key="1">
    <source>
        <dbReference type="EMBL" id="AIE60341.1"/>
    </source>
</evidence>
<dbReference type="HOGENOM" id="CLU_3212500_0_0_9"/>
<name>A0A068LRF1_BACMM</name>
<sequence>MAVIKETLVKYDCIGLDKSENVYDFENEIDDLRTLIGEGSRSSC</sequence>
<dbReference type="EMBL" id="CP007739">
    <property type="protein sequence ID" value="AIE60341.1"/>
    <property type="molecule type" value="Genomic_DNA"/>
</dbReference>
<accession>A0A068LRF1</accession>
<reference evidence="1 2" key="1">
    <citation type="journal article" date="2015" name="BMC Genomics">
        <title>Transcriptome analysis of thermophilic methylotrophic Bacillus methanolicus MGA3 using RNA-sequencing provides detailed insights into its previously uncharted transcriptional landscape.</title>
        <authorList>
            <person name="Irla M."/>
            <person name="Neshat A."/>
            <person name="Brautaset T."/>
            <person name="Ruckert C."/>
            <person name="Kalinowski J."/>
            <person name="Wendisch V.F."/>
        </authorList>
    </citation>
    <scope>NUCLEOTIDE SEQUENCE [LARGE SCALE GENOMIC DNA]</scope>
    <source>
        <strain evidence="2">MGA3 / ATCC 53907</strain>
    </source>
</reference>
<dbReference type="STRING" id="796606.BMMGA3_09715"/>
<evidence type="ECO:0000313" key="2">
    <source>
        <dbReference type="Proteomes" id="UP000027602"/>
    </source>
</evidence>
<dbReference type="KEGG" id="bmet:BMMGA3_09715"/>
<dbReference type="AlphaFoldDB" id="A0A068LRF1"/>
<organism evidence="1 2">
    <name type="scientific">Bacillus methanolicus (strain MGA3 / ATCC 53907)</name>
    <dbReference type="NCBI Taxonomy" id="796606"/>
    <lineage>
        <taxon>Bacteria</taxon>
        <taxon>Bacillati</taxon>
        <taxon>Bacillota</taxon>
        <taxon>Bacilli</taxon>
        <taxon>Bacillales</taxon>
        <taxon>Bacillaceae</taxon>
        <taxon>Bacillus</taxon>
    </lineage>
</organism>
<dbReference type="Proteomes" id="UP000027602">
    <property type="component" value="Chromosome"/>
</dbReference>